<dbReference type="AlphaFoldDB" id="Q98Q25"/>
<dbReference type="RefSeq" id="WP_010925345.1">
    <property type="nucleotide sequence ID" value="NC_002771.1"/>
</dbReference>
<dbReference type="HOGENOM" id="CLU_044146_0_0_14"/>
<accession>Q98Q25</accession>
<dbReference type="PANTHER" id="PTHR10000">
    <property type="entry name" value="PHOSPHOSERINE PHOSPHATASE"/>
    <property type="match status" value="1"/>
</dbReference>
<evidence type="ECO:0000313" key="3">
    <source>
        <dbReference type="EMBL" id="CAC13717.1"/>
    </source>
</evidence>
<dbReference type="SUPFAM" id="SSF56784">
    <property type="entry name" value="HAD-like"/>
    <property type="match status" value="1"/>
</dbReference>
<evidence type="ECO:0008006" key="5">
    <source>
        <dbReference type="Google" id="ProtNLM"/>
    </source>
</evidence>
<dbReference type="Proteomes" id="UP000000528">
    <property type="component" value="Chromosome"/>
</dbReference>
<dbReference type="InterPro" id="IPR023214">
    <property type="entry name" value="HAD_sf"/>
</dbReference>
<dbReference type="PANTHER" id="PTHR10000:SF8">
    <property type="entry name" value="HAD SUPERFAMILY HYDROLASE-LIKE, TYPE 3"/>
    <property type="match status" value="1"/>
</dbReference>
<dbReference type="GO" id="GO:0005829">
    <property type="term" value="C:cytosol"/>
    <property type="evidence" value="ECO:0007669"/>
    <property type="project" value="TreeGrafter"/>
</dbReference>
<dbReference type="InterPro" id="IPR036412">
    <property type="entry name" value="HAD-like_sf"/>
</dbReference>
<dbReference type="GO" id="GO:0000287">
    <property type="term" value="F:magnesium ion binding"/>
    <property type="evidence" value="ECO:0007669"/>
    <property type="project" value="TreeGrafter"/>
</dbReference>
<dbReference type="STRING" id="272635.gene:17577146"/>
<gene>
    <name evidence="3" type="ordered locus">MYPU_5440</name>
</gene>
<proteinExistence type="inferred from homology"/>
<dbReference type="SFLD" id="SFLDG01140">
    <property type="entry name" value="C2.B:_Phosphomannomutase_and_P"/>
    <property type="match status" value="1"/>
</dbReference>
<sequence>MKKISINDIDSLIFDMDGTLLDKNKSIQPKTKAIIEKLKNEQKKIFIATGRPWYFVKKEINELNITSPVISCNGAMVYDPLSDKVIFKNSIDKVEAKKIFNYLTEQKITFIMYLEDKMTRYKAIEKSPWFDWIDQSLNSREQSQRFEVIDLDWKNLDFNTDDHDIFKFLVIKKETDPKVFLKLQEFLKTFNNIYSLDSQISVNDIMPKGSDKGKGVEFLEKNKYLNTQRTLAFGDELNDISMFKVVKYTVAMKNAKDIVKQNALFETKSHNEEGIYHFLNDISKN</sequence>
<evidence type="ECO:0000256" key="1">
    <source>
        <dbReference type="ARBA" id="ARBA00001946"/>
    </source>
</evidence>
<dbReference type="PIR" id="H90579">
    <property type="entry name" value="H90579"/>
</dbReference>
<organism evidence="4">
    <name type="scientific">Mycoplasmopsis pulmonis (strain UAB CTIP)</name>
    <name type="common">Mycoplasma pulmonis</name>
    <dbReference type="NCBI Taxonomy" id="272635"/>
    <lineage>
        <taxon>Bacteria</taxon>
        <taxon>Bacillati</taxon>
        <taxon>Mycoplasmatota</taxon>
        <taxon>Mycoplasmoidales</taxon>
        <taxon>Metamycoplasmataceae</taxon>
        <taxon>Mycoplasmopsis</taxon>
    </lineage>
</organism>
<dbReference type="EMBL" id="AL445565">
    <property type="protein sequence ID" value="CAC13717.1"/>
    <property type="molecule type" value="Genomic_DNA"/>
</dbReference>
<protein>
    <recommendedName>
        <fullName evidence="5">COF family HAD hydrolase protein</fullName>
    </recommendedName>
</protein>
<dbReference type="eggNOG" id="COG0561">
    <property type="taxonomic scope" value="Bacteria"/>
</dbReference>
<dbReference type="Pfam" id="PF08282">
    <property type="entry name" value="Hydrolase_3"/>
    <property type="match status" value="1"/>
</dbReference>
<dbReference type="NCBIfam" id="TIGR00099">
    <property type="entry name" value="Cof-subfamily"/>
    <property type="match status" value="1"/>
</dbReference>
<dbReference type="Gene3D" id="3.30.1240.10">
    <property type="match status" value="1"/>
</dbReference>
<keyword evidence="4" id="KW-1185">Reference proteome</keyword>
<comment type="similarity">
    <text evidence="2">Belongs to the HAD-like hydrolase superfamily. Cof family.</text>
</comment>
<evidence type="ECO:0000256" key="2">
    <source>
        <dbReference type="ARBA" id="ARBA00034778"/>
    </source>
</evidence>
<dbReference type="InterPro" id="IPR000150">
    <property type="entry name" value="Cof"/>
</dbReference>
<dbReference type="BioCyc" id="MPUL272635:G1GT6-552-MONOMER"/>
<evidence type="ECO:0000313" key="4">
    <source>
        <dbReference type="Proteomes" id="UP000000528"/>
    </source>
</evidence>
<reference evidence="3 4" key="1">
    <citation type="journal article" date="2001" name="Nucleic Acids Res.">
        <title>The complete genome sequence of the murine respiratory pathogen Mycoplasma pulmonis.</title>
        <authorList>
            <person name="Chambaud I."/>
            <person name="Heilig R."/>
            <person name="Ferris S."/>
            <person name="Barbe V."/>
            <person name="Samson D."/>
            <person name="Galisson F."/>
            <person name="Moszer I."/>
            <person name="Dybvig K."/>
            <person name="Wroblewski H."/>
            <person name="Viari A."/>
            <person name="Rocha E.P.C."/>
            <person name="Blanchard A."/>
        </authorList>
    </citation>
    <scope>NUCLEOTIDE SEQUENCE [LARGE SCALE GENOMIC DNA]</scope>
    <source>
        <strain evidence="3 4">UAB CTIP</strain>
    </source>
</reference>
<name>Q98Q25_MYCPU</name>
<dbReference type="Gene3D" id="3.40.50.1000">
    <property type="entry name" value="HAD superfamily/HAD-like"/>
    <property type="match status" value="1"/>
</dbReference>
<dbReference type="KEGG" id="mpu:MYPU_5440"/>
<dbReference type="GO" id="GO:0016791">
    <property type="term" value="F:phosphatase activity"/>
    <property type="evidence" value="ECO:0007669"/>
    <property type="project" value="TreeGrafter"/>
</dbReference>
<comment type="cofactor">
    <cofactor evidence="1">
        <name>Mg(2+)</name>
        <dbReference type="ChEBI" id="CHEBI:18420"/>
    </cofactor>
</comment>
<dbReference type="SFLD" id="SFLDS00003">
    <property type="entry name" value="Haloacid_Dehalogenase"/>
    <property type="match status" value="1"/>
</dbReference>
<dbReference type="NCBIfam" id="TIGR01484">
    <property type="entry name" value="HAD-SF-IIB"/>
    <property type="match status" value="1"/>
</dbReference>
<dbReference type="InterPro" id="IPR006379">
    <property type="entry name" value="HAD-SF_hydro_IIB"/>
</dbReference>